<dbReference type="AlphaFoldDB" id="A0A096BFP2"/>
<accession>A0A096BFP2</accession>
<dbReference type="GO" id="GO:0016491">
    <property type="term" value="F:oxidoreductase activity"/>
    <property type="evidence" value="ECO:0007669"/>
    <property type="project" value="InterPro"/>
</dbReference>
<dbReference type="SFLD" id="SFLDS00029">
    <property type="entry name" value="Radical_SAM"/>
    <property type="match status" value="1"/>
</dbReference>
<organism evidence="8 9">
    <name type="scientific">Caloranaerobacter azorensis H53214</name>
    <dbReference type="NCBI Taxonomy" id="1156417"/>
    <lineage>
        <taxon>Bacteria</taxon>
        <taxon>Bacillati</taxon>
        <taxon>Bacillota</taxon>
        <taxon>Tissierellia</taxon>
        <taxon>Tissierellales</taxon>
        <taxon>Thermohalobacteraceae</taxon>
        <taxon>Caloranaerobacter</taxon>
    </lineage>
</organism>
<dbReference type="PROSITE" id="PS51918">
    <property type="entry name" value="RADICAL_SAM"/>
    <property type="match status" value="1"/>
</dbReference>
<reference evidence="8 9" key="1">
    <citation type="submission" date="2013-12" db="EMBL/GenBank/DDBJ databases">
        <title>Draft genome sequence of Caloranaerobacter sp. H53214.</title>
        <authorList>
            <person name="Jiang L.J."/>
            <person name="Shao Z.Z."/>
            <person name="Long M.N."/>
        </authorList>
    </citation>
    <scope>NUCLEOTIDE SEQUENCE [LARGE SCALE GENOMIC DNA]</scope>
    <source>
        <strain evidence="8 9">H53214</strain>
    </source>
</reference>
<dbReference type="CDD" id="cd01335">
    <property type="entry name" value="Radical_SAM"/>
    <property type="match status" value="1"/>
</dbReference>
<name>A0A096BFP2_9FIRM</name>
<protein>
    <recommendedName>
        <fullName evidence="7">Radical SAM core domain-containing protein</fullName>
    </recommendedName>
</protein>
<evidence type="ECO:0000256" key="4">
    <source>
        <dbReference type="ARBA" id="ARBA00023004"/>
    </source>
</evidence>
<evidence type="ECO:0000259" key="7">
    <source>
        <dbReference type="PROSITE" id="PS51918"/>
    </source>
</evidence>
<dbReference type="GO" id="GO:0046872">
    <property type="term" value="F:metal ion binding"/>
    <property type="evidence" value="ECO:0007669"/>
    <property type="project" value="UniProtKB-KW"/>
</dbReference>
<dbReference type="InterPro" id="IPR058240">
    <property type="entry name" value="rSAM_sf"/>
</dbReference>
<comment type="similarity">
    <text evidence="6">Belongs to the radical SAM superfamily. Anaerobic sulfatase-maturating enzyme family.</text>
</comment>
<evidence type="ECO:0000313" key="8">
    <source>
        <dbReference type="EMBL" id="KGG80000.1"/>
    </source>
</evidence>
<dbReference type="PANTHER" id="PTHR43273">
    <property type="entry name" value="ANAEROBIC SULFATASE-MATURATING ENZYME HOMOLOG ASLB-RELATED"/>
    <property type="match status" value="1"/>
</dbReference>
<proteinExistence type="inferred from homology"/>
<evidence type="ECO:0000313" key="9">
    <source>
        <dbReference type="Proteomes" id="UP000029622"/>
    </source>
</evidence>
<evidence type="ECO:0000256" key="2">
    <source>
        <dbReference type="ARBA" id="ARBA00022691"/>
    </source>
</evidence>
<dbReference type="SUPFAM" id="SSF102114">
    <property type="entry name" value="Radical SAM enzymes"/>
    <property type="match status" value="1"/>
</dbReference>
<dbReference type="PANTHER" id="PTHR43273:SF3">
    <property type="entry name" value="ANAEROBIC SULFATASE-MATURATING ENZYME HOMOLOG ASLB-RELATED"/>
    <property type="match status" value="1"/>
</dbReference>
<dbReference type="SFLD" id="SFLDG01067">
    <property type="entry name" value="SPASM/twitch_domain_containing"/>
    <property type="match status" value="1"/>
</dbReference>
<comment type="cofactor">
    <cofactor evidence="1">
        <name>[4Fe-4S] cluster</name>
        <dbReference type="ChEBI" id="CHEBI:49883"/>
    </cofactor>
</comment>
<dbReference type="NCBIfam" id="TIGR04085">
    <property type="entry name" value="rSAM_more_4Fe4S"/>
    <property type="match status" value="1"/>
</dbReference>
<evidence type="ECO:0000256" key="6">
    <source>
        <dbReference type="ARBA" id="ARBA00023601"/>
    </source>
</evidence>
<evidence type="ECO:0000256" key="1">
    <source>
        <dbReference type="ARBA" id="ARBA00001966"/>
    </source>
</evidence>
<dbReference type="Gene3D" id="3.20.20.70">
    <property type="entry name" value="Aldolase class I"/>
    <property type="match status" value="1"/>
</dbReference>
<dbReference type="SMART" id="SM00729">
    <property type="entry name" value="Elp3"/>
    <property type="match status" value="1"/>
</dbReference>
<dbReference type="InterPro" id="IPR023885">
    <property type="entry name" value="4Fe4S-binding_SPASM_dom"/>
</dbReference>
<evidence type="ECO:0000256" key="5">
    <source>
        <dbReference type="ARBA" id="ARBA00023014"/>
    </source>
</evidence>
<dbReference type="UniPathway" id="UPA00782"/>
<keyword evidence="4" id="KW-0408">Iron</keyword>
<dbReference type="InterPro" id="IPR007197">
    <property type="entry name" value="rSAM"/>
</dbReference>
<dbReference type="STRING" id="1156417.Y919_08750"/>
<comment type="caution">
    <text evidence="8">The sequence shown here is derived from an EMBL/GenBank/DDBJ whole genome shotgun (WGS) entry which is preliminary data.</text>
</comment>
<dbReference type="InterPro" id="IPR023867">
    <property type="entry name" value="Sulphatase_maturase_rSAM"/>
</dbReference>
<dbReference type="Proteomes" id="UP000029622">
    <property type="component" value="Unassembled WGS sequence"/>
</dbReference>
<keyword evidence="3" id="KW-0479">Metal-binding</keyword>
<dbReference type="GO" id="GO:0051536">
    <property type="term" value="F:iron-sulfur cluster binding"/>
    <property type="evidence" value="ECO:0007669"/>
    <property type="project" value="UniProtKB-KW"/>
</dbReference>
<dbReference type="EMBL" id="AZTB01000045">
    <property type="protein sequence ID" value="KGG80000.1"/>
    <property type="molecule type" value="Genomic_DNA"/>
</dbReference>
<keyword evidence="5" id="KW-0411">Iron-sulfur</keyword>
<feature type="domain" description="Radical SAM core" evidence="7">
    <location>
        <begin position="76"/>
        <end position="299"/>
    </location>
</feature>
<dbReference type="RefSeq" id="WP_035164052.1">
    <property type="nucleotide sequence ID" value="NZ_AZTB01000045.1"/>
</dbReference>
<keyword evidence="2" id="KW-0949">S-adenosyl-L-methionine</keyword>
<dbReference type="InterPro" id="IPR006638">
    <property type="entry name" value="Elp3/MiaA/NifB-like_rSAM"/>
</dbReference>
<dbReference type="Pfam" id="PF04055">
    <property type="entry name" value="Radical_SAM"/>
    <property type="match status" value="1"/>
</dbReference>
<dbReference type="InterPro" id="IPR013785">
    <property type="entry name" value="Aldolase_TIM"/>
</dbReference>
<evidence type="ECO:0000256" key="3">
    <source>
        <dbReference type="ARBA" id="ARBA00022723"/>
    </source>
</evidence>
<sequence length="422" mass="49508">MYRLSDFNLVHREEDKILLYNTLTRKAFTLKQNFIGSFDGLDINHIKFLLDNKILTDKEDIYDEVIAFRKMRTDSANSRMNIIYTITTKCNLKCDYCFENHIERKNIDIKTTEKFLELLDKKIQNNKEIKSINFTVFGGEPLLIIDEVIKLVRAVKEISQKHDIGFDGLITTNGLYEDIEKLALLRSLGISRLQITFDGNERINNLRRKNETLNVYKVALSNLKQYVKHFDIIIKFNFDYGNINYFSEFLYDLNGLDIDKNKYSIRIEAIQNTIAKYDNCIKGNTFELSKAYFDLYKILQMYKMRFTTAVFPTPCMVDSRNSFMIDPKGNISSCISAFEIDHFTLGNVNEINDLEFDRGKFDRTSYVLNNCVEKKCPYIPLCYTGCQYEAYINGNPNSIICKREFYDNYFKEYMKFLVSSLG</sequence>
<gene>
    <name evidence="8" type="ORF">Y919_08750</name>
</gene>